<dbReference type="Pfam" id="PF00271">
    <property type="entry name" value="Helicase_C"/>
    <property type="match status" value="2"/>
</dbReference>
<proteinExistence type="predicted"/>
<dbReference type="AlphaFoldDB" id="A0A914L7Q6"/>
<dbReference type="GO" id="GO:0003676">
    <property type="term" value="F:nucleic acid binding"/>
    <property type="evidence" value="ECO:0007669"/>
    <property type="project" value="InterPro"/>
</dbReference>
<feature type="domain" description="Helicase C-terminal" evidence="11">
    <location>
        <begin position="904"/>
        <end position="1046"/>
    </location>
</feature>
<keyword evidence="3 8" id="KW-0863">Zinc-finger</keyword>
<dbReference type="GO" id="GO:0008270">
    <property type="term" value="F:zinc ion binding"/>
    <property type="evidence" value="ECO:0007669"/>
    <property type="project" value="UniProtKB-KW"/>
</dbReference>
<feature type="domain" description="Helicase ATP-binding" evidence="10">
    <location>
        <begin position="708"/>
        <end position="892"/>
    </location>
</feature>
<dbReference type="InterPro" id="IPR001841">
    <property type="entry name" value="Znf_RING"/>
</dbReference>
<dbReference type="GO" id="GO:0003724">
    <property type="term" value="F:RNA helicase activity"/>
    <property type="evidence" value="ECO:0007669"/>
    <property type="project" value="UniProtKB-EC"/>
</dbReference>
<dbReference type="InterPro" id="IPR027417">
    <property type="entry name" value="P-loop_NTPase"/>
</dbReference>
<feature type="domain" description="RING-type" evidence="9">
    <location>
        <begin position="438"/>
        <end position="479"/>
    </location>
</feature>
<feature type="domain" description="Helicase C-terminal" evidence="11">
    <location>
        <begin position="265"/>
        <end position="430"/>
    </location>
</feature>
<evidence type="ECO:0000256" key="7">
    <source>
        <dbReference type="ARBA" id="ARBA00022840"/>
    </source>
</evidence>
<dbReference type="InterPro" id="IPR014001">
    <property type="entry name" value="Helicase_ATP-bd"/>
</dbReference>
<evidence type="ECO:0000313" key="12">
    <source>
        <dbReference type="Proteomes" id="UP000887563"/>
    </source>
</evidence>
<dbReference type="GO" id="GO:0005524">
    <property type="term" value="F:ATP binding"/>
    <property type="evidence" value="ECO:0007669"/>
    <property type="project" value="UniProtKB-KW"/>
</dbReference>
<dbReference type="Proteomes" id="UP000887563">
    <property type="component" value="Unplaced"/>
</dbReference>
<dbReference type="PROSITE" id="PS51194">
    <property type="entry name" value="HELICASE_CTER"/>
    <property type="match status" value="2"/>
</dbReference>
<feature type="domain" description="Helicase ATP-binding" evidence="10">
    <location>
        <begin position="52"/>
        <end position="236"/>
    </location>
</feature>
<dbReference type="SUPFAM" id="SSF57850">
    <property type="entry name" value="RING/U-box"/>
    <property type="match status" value="1"/>
</dbReference>
<evidence type="ECO:0000259" key="10">
    <source>
        <dbReference type="PROSITE" id="PS51192"/>
    </source>
</evidence>
<keyword evidence="4" id="KW-0378">Hydrolase</keyword>
<reference evidence="13" key="1">
    <citation type="submission" date="2022-11" db="UniProtKB">
        <authorList>
            <consortium name="WormBaseParasite"/>
        </authorList>
    </citation>
    <scope>IDENTIFICATION</scope>
</reference>
<keyword evidence="5" id="KW-0347">Helicase</keyword>
<evidence type="ECO:0000259" key="11">
    <source>
        <dbReference type="PROSITE" id="PS51194"/>
    </source>
</evidence>
<keyword evidence="3 8" id="KW-0479">Metal-binding</keyword>
<dbReference type="InterPro" id="IPR001650">
    <property type="entry name" value="Helicase_C-like"/>
</dbReference>
<accession>A0A914L7Q6</accession>
<keyword evidence="12" id="KW-1185">Reference proteome</keyword>
<dbReference type="InterPro" id="IPR013083">
    <property type="entry name" value="Znf_RING/FYVE/PHD"/>
</dbReference>
<evidence type="ECO:0000256" key="3">
    <source>
        <dbReference type="ARBA" id="ARBA00022771"/>
    </source>
</evidence>
<dbReference type="Gene3D" id="3.30.40.10">
    <property type="entry name" value="Zinc/RING finger domain, C3HC4 (zinc finger)"/>
    <property type="match status" value="1"/>
</dbReference>
<evidence type="ECO:0000256" key="4">
    <source>
        <dbReference type="ARBA" id="ARBA00022801"/>
    </source>
</evidence>
<dbReference type="GO" id="GO:0043186">
    <property type="term" value="C:P granule"/>
    <property type="evidence" value="ECO:0007669"/>
    <property type="project" value="UniProtKB-ARBA"/>
</dbReference>
<evidence type="ECO:0000256" key="8">
    <source>
        <dbReference type="PROSITE-ProRule" id="PRU00175"/>
    </source>
</evidence>
<protein>
    <recommendedName>
        <fullName evidence="1">RNA helicase</fullName>
        <ecNumber evidence="1">3.6.4.13</ecNumber>
    </recommendedName>
</protein>
<dbReference type="SUPFAM" id="SSF52540">
    <property type="entry name" value="P-loop containing nucleoside triphosphate hydrolases"/>
    <property type="match status" value="2"/>
</dbReference>
<dbReference type="Pfam" id="PF13639">
    <property type="entry name" value="zf-RING_2"/>
    <property type="match status" value="1"/>
</dbReference>
<dbReference type="PROSITE" id="PS51192">
    <property type="entry name" value="HELICASE_ATP_BIND_1"/>
    <property type="match status" value="2"/>
</dbReference>
<dbReference type="PROSITE" id="PS50089">
    <property type="entry name" value="ZF_RING_2"/>
    <property type="match status" value="1"/>
</dbReference>
<evidence type="ECO:0000256" key="2">
    <source>
        <dbReference type="ARBA" id="ARBA00022741"/>
    </source>
</evidence>
<evidence type="ECO:0000256" key="5">
    <source>
        <dbReference type="ARBA" id="ARBA00022806"/>
    </source>
</evidence>
<organism evidence="12 13">
    <name type="scientific">Meloidogyne incognita</name>
    <name type="common">Southern root-knot nematode worm</name>
    <name type="synonym">Oxyuris incognita</name>
    <dbReference type="NCBI Taxonomy" id="6306"/>
    <lineage>
        <taxon>Eukaryota</taxon>
        <taxon>Metazoa</taxon>
        <taxon>Ecdysozoa</taxon>
        <taxon>Nematoda</taxon>
        <taxon>Chromadorea</taxon>
        <taxon>Rhabditida</taxon>
        <taxon>Tylenchina</taxon>
        <taxon>Tylenchomorpha</taxon>
        <taxon>Tylenchoidea</taxon>
        <taxon>Meloidogynidae</taxon>
        <taxon>Meloidogyninae</taxon>
        <taxon>Meloidogyne</taxon>
        <taxon>Meloidogyne incognita group</taxon>
    </lineage>
</organism>
<keyword evidence="2" id="KW-0547">Nucleotide-binding</keyword>
<dbReference type="SMART" id="SM00490">
    <property type="entry name" value="HELICc"/>
    <property type="match status" value="2"/>
</dbReference>
<dbReference type="WBParaSite" id="Minc3s00312g09953">
    <property type="protein sequence ID" value="Minc3s00312g09953"/>
    <property type="gene ID" value="Minc3s00312g09953"/>
</dbReference>
<evidence type="ECO:0000313" key="13">
    <source>
        <dbReference type="WBParaSite" id="Minc3s00312g09953"/>
    </source>
</evidence>
<keyword evidence="7" id="KW-0067">ATP-binding</keyword>
<dbReference type="EC" id="3.6.4.13" evidence="1"/>
<dbReference type="SMART" id="SM00487">
    <property type="entry name" value="DEXDc"/>
    <property type="match status" value="2"/>
</dbReference>
<dbReference type="Pfam" id="PF00270">
    <property type="entry name" value="DEAD"/>
    <property type="match status" value="2"/>
</dbReference>
<dbReference type="CDD" id="cd16448">
    <property type="entry name" value="RING-H2"/>
    <property type="match status" value="1"/>
</dbReference>
<dbReference type="Gene3D" id="3.40.50.300">
    <property type="entry name" value="P-loop containing nucleotide triphosphate hydrolases"/>
    <property type="match status" value="4"/>
</dbReference>
<dbReference type="PANTHER" id="PTHR47958">
    <property type="entry name" value="ATP-DEPENDENT RNA HELICASE DBP3"/>
    <property type="match status" value="1"/>
</dbReference>
<sequence>MNADESRIGLKGGDGTFPKIRDFTHFVEPLKNNLLEKGYSKPTLVQRSVIPIIEKKRGYDLIARAQTGTGKTGAFLFPIIHLLHRRKQKMNIKESPLYEPNAIIIAPTRELTQQLGDTAKVFSRGTCLKVVCSYGEIRISESLEEMRNGFDIFVSTMGRIMQFISEEKVKLTGLNFLVLDEADKLLKDEIFFRDILKIQEIASKNEQIHRTLMFSATFDGIVEEYAGRILQPNYFMISIGGREVLPQTVKQKFVVSTKYQKFSVLCDEILSKLKPKCKGIYKDVNGVTWRRLSKKVAIFCNSRRMTNWLALKLSIRGWKSIPTSGERSQRQRQEALVAFEKGDCDILVSTSVISRGLNLVGLELVVNYEMPKTFDDFVHRTGRTGRAGNVGRAITIVDPDCLLDLRLVTELIKEMQKENIEVPSALIELNGPMNIGYCSICLENFRTTEMAVLRNCGHSFHRKCISQAIQIKKECPLCRAHNNSEDVISPRFDNPTLNLPAENIKNEALNIALGYYDRIYKQNNCCESSSSDFILSPDEQREQLHACLLNLITTIDDQSEEEDKHWDELKKFVEIAGVASVCAIFAFLCYLYWPGIEGDSTTAENLPKKSYTSTALKNAIYRNKVNQHKYKAPNKTQEELFNENAGNVPAGPAFEQMNADESRIGLKGGDGTFPKIRDFAHFVEPLKNNLLEKGYSKPTLVQRSVIPIIEKKRGYDLIARAQTGTGKTGAFLFPIIHLLHRRKQKMNINESPLYEPNAIIIAPTRELTQQLGDTAKVFSRGTCLKVVCSYGEIRISESLEEMRNGFDIFVSTMGRIMQFISEEKVKLTGLNFLVLDEADKLLKDEIFFRDILKIQEIASKNEQKHRTLMFSATFDGIVEEYAGRILQPNYFMISIGGREVLPQTVKQKFVVVAIFCNSRRMTNWLALKLSIRGWKSIPTSGERSQRQRQEALVAFEKGDCDILVSTSVISRGLNLVGLELVVNYEMPKTFDDFVHRTGRTGRAGNVGRAITIVDPDCLLDLRLVTELIKEMQKENIEVPSALIELNGPVNYD</sequence>
<evidence type="ECO:0000256" key="1">
    <source>
        <dbReference type="ARBA" id="ARBA00012552"/>
    </source>
</evidence>
<evidence type="ECO:0000259" key="9">
    <source>
        <dbReference type="PROSITE" id="PS50089"/>
    </source>
</evidence>
<keyword evidence="6" id="KW-0862">Zinc</keyword>
<dbReference type="SMART" id="SM00184">
    <property type="entry name" value="RING"/>
    <property type="match status" value="1"/>
</dbReference>
<dbReference type="InterPro" id="IPR000629">
    <property type="entry name" value="RNA-helicase_DEAD-box_CS"/>
</dbReference>
<dbReference type="CDD" id="cd18787">
    <property type="entry name" value="SF2_C_DEAD"/>
    <property type="match status" value="2"/>
</dbReference>
<evidence type="ECO:0000256" key="6">
    <source>
        <dbReference type="ARBA" id="ARBA00022833"/>
    </source>
</evidence>
<dbReference type="InterPro" id="IPR011545">
    <property type="entry name" value="DEAD/DEAH_box_helicase_dom"/>
</dbReference>
<name>A0A914L7Q6_MELIC</name>
<dbReference type="GO" id="GO:0016787">
    <property type="term" value="F:hydrolase activity"/>
    <property type="evidence" value="ECO:0007669"/>
    <property type="project" value="UniProtKB-KW"/>
</dbReference>
<dbReference type="PROSITE" id="PS00039">
    <property type="entry name" value="DEAD_ATP_HELICASE"/>
    <property type="match status" value="2"/>
</dbReference>